<protein>
    <submittedName>
        <fullName evidence="1">Uncharacterized protein</fullName>
    </submittedName>
</protein>
<dbReference type="Proteomes" id="UP000823935">
    <property type="component" value="Unassembled WGS sequence"/>
</dbReference>
<sequence length="111" mass="12692">MSQEMYSELLLARGGEKYSWENRPSDYTIENIDMASFEAYLVKAKAVGRIEFKSDDPRVVLEKLDLFAKDGIHLLNAGAALFCLCRTNDVQMAKFATDVKATFTDIRRRNF</sequence>
<dbReference type="EMBL" id="DVIQ01000114">
    <property type="protein sequence ID" value="HIS33231.1"/>
    <property type="molecule type" value="Genomic_DNA"/>
</dbReference>
<reference evidence="1" key="1">
    <citation type="submission" date="2020-10" db="EMBL/GenBank/DDBJ databases">
        <authorList>
            <person name="Gilroy R."/>
        </authorList>
    </citation>
    <scope>NUCLEOTIDE SEQUENCE</scope>
    <source>
        <strain evidence="1">CHK190-19873</strain>
    </source>
</reference>
<evidence type="ECO:0000313" key="1">
    <source>
        <dbReference type="EMBL" id="HIS33231.1"/>
    </source>
</evidence>
<name>A0A9D1EX36_9FIRM</name>
<evidence type="ECO:0000313" key="2">
    <source>
        <dbReference type="Proteomes" id="UP000823935"/>
    </source>
</evidence>
<proteinExistence type="predicted"/>
<organism evidence="1 2">
    <name type="scientific">Candidatus Limivivens intestinipullorum</name>
    <dbReference type="NCBI Taxonomy" id="2840858"/>
    <lineage>
        <taxon>Bacteria</taxon>
        <taxon>Bacillati</taxon>
        <taxon>Bacillota</taxon>
        <taxon>Clostridia</taxon>
        <taxon>Lachnospirales</taxon>
        <taxon>Lachnospiraceae</taxon>
        <taxon>Lachnospiraceae incertae sedis</taxon>
        <taxon>Candidatus Limivivens</taxon>
    </lineage>
</organism>
<reference evidence="1" key="2">
    <citation type="journal article" date="2021" name="PeerJ">
        <title>Extensive microbial diversity within the chicken gut microbiome revealed by metagenomics and culture.</title>
        <authorList>
            <person name="Gilroy R."/>
            <person name="Ravi A."/>
            <person name="Getino M."/>
            <person name="Pursley I."/>
            <person name="Horton D.L."/>
            <person name="Alikhan N.F."/>
            <person name="Baker D."/>
            <person name="Gharbi K."/>
            <person name="Hall N."/>
            <person name="Watson M."/>
            <person name="Adriaenssens E.M."/>
            <person name="Foster-Nyarko E."/>
            <person name="Jarju S."/>
            <person name="Secka A."/>
            <person name="Antonio M."/>
            <person name="Oren A."/>
            <person name="Chaudhuri R.R."/>
            <person name="La Ragione R."/>
            <person name="Hildebrand F."/>
            <person name="Pallen M.J."/>
        </authorList>
    </citation>
    <scope>NUCLEOTIDE SEQUENCE</scope>
    <source>
        <strain evidence="1">CHK190-19873</strain>
    </source>
</reference>
<accession>A0A9D1EX36</accession>
<dbReference type="AlphaFoldDB" id="A0A9D1EX36"/>
<comment type="caution">
    <text evidence="1">The sequence shown here is derived from an EMBL/GenBank/DDBJ whole genome shotgun (WGS) entry which is preliminary data.</text>
</comment>
<gene>
    <name evidence="1" type="ORF">IAB44_17055</name>
</gene>